<evidence type="ECO:0000313" key="1">
    <source>
        <dbReference type="EMBL" id="KAK8204629.1"/>
    </source>
</evidence>
<sequence length="169" mass="18948">MVVCPAIPQDRRAKIGEVGAANMPQFRTTSFWKERGLLKCYVPYLAEMGVHLARRGREALVATNLQIAVQEARWPARLAAPFHSHQFTNHHQSKSPGQATWIYRNHRTLLVLLASPASQRLATGPSKTSNAENVDPRRPSFFPQFQGIYTILTFLDPTTSLSSSSTRFT</sequence>
<dbReference type="Proteomes" id="UP001320706">
    <property type="component" value="Unassembled WGS sequence"/>
</dbReference>
<proteinExistence type="predicted"/>
<evidence type="ECO:0000313" key="2">
    <source>
        <dbReference type="Proteomes" id="UP001320706"/>
    </source>
</evidence>
<dbReference type="EMBL" id="JAMKPW020000026">
    <property type="protein sequence ID" value="KAK8204629.1"/>
    <property type="molecule type" value="Genomic_DNA"/>
</dbReference>
<organism evidence="1 2">
    <name type="scientific">Zalaria obscura</name>
    <dbReference type="NCBI Taxonomy" id="2024903"/>
    <lineage>
        <taxon>Eukaryota</taxon>
        <taxon>Fungi</taxon>
        <taxon>Dikarya</taxon>
        <taxon>Ascomycota</taxon>
        <taxon>Pezizomycotina</taxon>
        <taxon>Dothideomycetes</taxon>
        <taxon>Dothideomycetidae</taxon>
        <taxon>Dothideales</taxon>
        <taxon>Zalariaceae</taxon>
        <taxon>Zalaria</taxon>
    </lineage>
</organism>
<accession>A0ACC3SED2</accession>
<comment type="caution">
    <text evidence="1">The sequence shown here is derived from an EMBL/GenBank/DDBJ whole genome shotgun (WGS) entry which is preliminary data.</text>
</comment>
<reference evidence="1" key="1">
    <citation type="submission" date="2024-02" db="EMBL/GenBank/DDBJ databases">
        <title>Metagenome Assembled Genome of Zalaria obscura JY119.</title>
        <authorList>
            <person name="Vighnesh L."/>
            <person name="Jagadeeshwari U."/>
            <person name="Venkata Ramana C."/>
            <person name="Sasikala C."/>
        </authorList>
    </citation>
    <scope>NUCLEOTIDE SEQUENCE</scope>
    <source>
        <strain evidence="1">JY119</strain>
    </source>
</reference>
<name>A0ACC3SED2_9PEZI</name>
<keyword evidence="2" id="KW-1185">Reference proteome</keyword>
<gene>
    <name evidence="1" type="ORF">M8818_005068</name>
</gene>
<protein>
    <submittedName>
        <fullName evidence="1">Uncharacterized protein</fullName>
    </submittedName>
</protein>